<dbReference type="InParanoid" id="A0A078AJM0"/>
<evidence type="ECO:0000313" key="3">
    <source>
        <dbReference type="Proteomes" id="UP000039865"/>
    </source>
</evidence>
<proteinExistence type="predicted"/>
<accession>A0A078AJM0</accession>
<protein>
    <submittedName>
        <fullName evidence="2">Uncharacterized protein</fullName>
    </submittedName>
</protein>
<dbReference type="EMBL" id="CCKQ01011033">
    <property type="protein sequence ID" value="CDW82565.1"/>
    <property type="molecule type" value="Genomic_DNA"/>
</dbReference>
<dbReference type="AlphaFoldDB" id="A0A078AJM0"/>
<evidence type="ECO:0000313" key="2">
    <source>
        <dbReference type="EMBL" id="CDW82565.1"/>
    </source>
</evidence>
<gene>
    <name evidence="2" type="primary">Contig15430.g16445</name>
    <name evidence="2" type="ORF">STYLEM_11598</name>
</gene>
<keyword evidence="3" id="KW-1185">Reference proteome</keyword>
<keyword evidence="1" id="KW-0812">Transmembrane</keyword>
<feature type="transmembrane region" description="Helical" evidence="1">
    <location>
        <begin position="28"/>
        <end position="46"/>
    </location>
</feature>
<name>A0A078AJM0_STYLE</name>
<organism evidence="2 3">
    <name type="scientific">Stylonychia lemnae</name>
    <name type="common">Ciliate</name>
    <dbReference type="NCBI Taxonomy" id="5949"/>
    <lineage>
        <taxon>Eukaryota</taxon>
        <taxon>Sar</taxon>
        <taxon>Alveolata</taxon>
        <taxon>Ciliophora</taxon>
        <taxon>Intramacronucleata</taxon>
        <taxon>Spirotrichea</taxon>
        <taxon>Stichotrichia</taxon>
        <taxon>Sporadotrichida</taxon>
        <taxon>Oxytrichidae</taxon>
        <taxon>Stylonychinae</taxon>
        <taxon>Stylonychia</taxon>
    </lineage>
</organism>
<keyword evidence="1" id="KW-1133">Transmembrane helix</keyword>
<keyword evidence="1" id="KW-0472">Membrane</keyword>
<evidence type="ECO:0000256" key="1">
    <source>
        <dbReference type="SAM" id="Phobius"/>
    </source>
</evidence>
<reference evidence="2 3" key="1">
    <citation type="submission" date="2014-06" db="EMBL/GenBank/DDBJ databases">
        <authorList>
            <person name="Swart Estienne"/>
        </authorList>
    </citation>
    <scope>NUCLEOTIDE SEQUENCE [LARGE SCALE GENOMIC DNA]</scope>
    <source>
        <strain evidence="2 3">130c</strain>
    </source>
</reference>
<dbReference type="Proteomes" id="UP000039865">
    <property type="component" value="Unassembled WGS sequence"/>
</dbReference>
<sequence>MEKTEQQLYGSLLPNITKKVRGISSKKLIIAALATLACSSAIYINLTGSNQSDLASLSQTHSQSFLQDTSSKWRKLNPPKGLDYPNSMDNLQISPEGNLWATAYLGQQDDSEEPTYGTYYYNFTTEIWGRFRTWYDVDAIDFSHLSGSDEDNMLLYDSENNLHQYSKKDFQMVKRVSALEISPSGAYHILRDESLGDSDEPLDKLKQHLSTQGTPYTIYESSEVSNIELRGEEAVVLTQDDTLRGYGDLKFENFKIGNDNSLWGLNLDDKNSNFEQTYDSEDYRAEYQLLKWNDQTQQWDKIEGVYAMNFAVLDSERLAILDSKNQIWVNFD</sequence>